<dbReference type="AlphaFoldDB" id="A9ST68"/>
<dbReference type="PaxDb" id="3218-PP1S115_201V6.1"/>
<dbReference type="RefSeq" id="XP_024373883.1">
    <property type="nucleotide sequence ID" value="XM_024518115.2"/>
</dbReference>
<feature type="compositionally biased region" description="Polar residues" evidence="1">
    <location>
        <begin position="986"/>
        <end position="996"/>
    </location>
</feature>
<dbReference type="GeneID" id="112281510"/>
<feature type="compositionally biased region" description="Polar residues" evidence="1">
    <location>
        <begin position="554"/>
        <end position="563"/>
    </location>
</feature>
<dbReference type="HOGENOM" id="CLU_294127_0_0_1"/>
<feature type="region of interest" description="Disordered" evidence="1">
    <location>
        <begin position="882"/>
        <end position="921"/>
    </location>
</feature>
<feature type="compositionally biased region" description="Basic and acidic residues" evidence="1">
    <location>
        <begin position="143"/>
        <end position="154"/>
    </location>
</feature>
<dbReference type="Proteomes" id="UP000006727">
    <property type="component" value="Chromosome 4"/>
</dbReference>
<evidence type="ECO:0000313" key="4">
    <source>
        <dbReference type="Proteomes" id="UP000006727"/>
    </source>
</evidence>
<keyword evidence="4" id="KW-1185">Reference proteome</keyword>
<dbReference type="EMBL" id="ABEU02000004">
    <property type="protein sequence ID" value="PNR55968.1"/>
    <property type="molecule type" value="Genomic_DNA"/>
</dbReference>
<dbReference type="OrthoDB" id="1979949at2759"/>
<feature type="region of interest" description="Disordered" evidence="1">
    <location>
        <begin position="351"/>
        <end position="418"/>
    </location>
</feature>
<organism evidence="2">
    <name type="scientific">Physcomitrium patens</name>
    <name type="common">Spreading-leaved earth moss</name>
    <name type="synonym">Physcomitrella patens</name>
    <dbReference type="NCBI Taxonomy" id="3218"/>
    <lineage>
        <taxon>Eukaryota</taxon>
        <taxon>Viridiplantae</taxon>
        <taxon>Streptophyta</taxon>
        <taxon>Embryophyta</taxon>
        <taxon>Bryophyta</taxon>
        <taxon>Bryophytina</taxon>
        <taxon>Bryopsida</taxon>
        <taxon>Funariidae</taxon>
        <taxon>Funariales</taxon>
        <taxon>Funariaceae</taxon>
        <taxon>Physcomitrium</taxon>
    </lineage>
</organism>
<dbReference type="Gramene" id="Pp3c4_28250V3.1">
    <property type="protein sequence ID" value="Pp3c4_28250V3.1"/>
    <property type="gene ID" value="Pp3c4_28250"/>
</dbReference>
<dbReference type="EnsemblPlants" id="Pp3c4_28250V3.2">
    <property type="protein sequence ID" value="Pp3c4_28250V3.2"/>
    <property type="gene ID" value="Pp3c4_28250"/>
</dbReference>
<evidence type="ECO:0000256" key="1">
    <source>
        <dbReference type="SAM" id="MobiDB-lite"/>
    </source>
</evidence>
<dbReference type="EnsemblPlants" id="Pp3c4_28250V3.3">
    <property type="protein sequence ID" value="Pp3c4_28250V3.3"/>
    <property type="gene ID" value="Pp3c4_28250"/>
</dbReference>
<feature type="region of interest" description="Disordered" evidence="1">
    <location>
        <begin position="143"/>
        <end position="166"/>
    </location>
</feature>
<feature type="region of interest" description="Disordered" evidence="1">
    <location>
        <begin position="772"/>
        <end position="791"/>
    </location>
</feature>
<dbReference type="Gramene" id="Pp3c4_28250V3.4">
    <property type="protein sequence ID" value="Pp3c4_28250V3.4"/>
    <property type="gene ID" value="Pp3c4_28250"/>
</dbReference>
<evidence type="ECO:0000313" key="2">
    <source>
        <dbReference type="EMBL" id="PNR55968.1"/>
    </source>
</evidence>
<feature type="region of interest" description="Disordered" evidence="1">
    <location>
        <begin position="953"/>
        <end position="1021"/>
    </location>
</feature>
<proteinExistence type="predicted"/>
<dbReference type="RefSeq" id="XP_024373884.1">
    <property type="nucleotide sequence ID" value="XM_024518116.2"/>
</dbReference>
<accession>A9ST68</accession>
<dbReference type="EnsemblPlants" id="Pp3c4_28250V3.5">
    <property type="protein sequence ID" value="Pp3c4_28250V3.5"/>
    <property type="gene ID" value="Pp3c4_28250"/>
</dbReference>
<feature type="region of interest" description="Disordered" evidence="1">
    <location>
        <begin position="554"/>
        <end position="584"/>
    </location>
</feature>
<dbReference type="RefSeq" id="XP_024373882.1">
    <property type="nucleotide sequence ID" value="XM_024518114.2"/>
</dbReference>
<protein>
    <submittedName>
        <fullName evidence="2 3">Uncharacterized protein</fullName>
    </submittedName>
</protein>
<reference evidence="3" key="3">
    <citation type="submission" date="2020-12" db="UniProtKB">
        <authorList>
            <consortium name="EnsemblPlants"/>
        </authorList>
    </citation>
    <scope>IDENTIFICATION</scope>
</reference>
<gene>
    <name evidence="3" type="primary">LOC112281510</name>
    <name evidence="2" type="ORF">PHYPA_006865</name>
</gene>
<dbReference type="Gramene" id="Pp3c4_28250V3.6">
    <property type="protein sequence ID" value="Pp3c4_28250V3.6"/>
    <property type="gene ID" value="Pp3c4_28250"/>
</dbReference>
<name>A9ST68_PHYPA</name>
<dbReference type="RefSeq" id="XP_024373886.1">
    <property type="nucleotide sequence ID" value="XM_024518118.2"/>
</dbReference>
<dbReference type="KEGG" id="ppp:112281510"/>
<dbReference type="Gramene" id="Pp3c4_28250V3.5">
    <property type="protein sequence ID" value="Pp3c4_28250V3.5"/>
    <property type="gene ID" value="Pp3c4_28250"/>
</dbReference>
<feature type="compositionally biased region" description="Low complexity" evidence="1">
    <location>
        <begin position="894"/>
        <end position="917"/>
    </location>
</feature>
<reference evidence="2 4" key="1">
    <citation type="journal article" date="2008" name="Science">
        <title>The Physcomitrella genome reveals evolutionary insights into the conquest of land by plants.</title>
        <authorList>
            <person name="Rensing S."/>
            <person name="Lang D."/>
            <person name="Zimmer A."/>
            <person name="Terry A."/>
            <person name="Salamov A."/>
            <person name="Shapiro H."/>
            <person name="Nishiyama T."/>
            <person name="Perroud P.-F."/>
            <person name="Lindquist E."/>
            <person name="Kamisugi Y."/>
            <person name="Tanahashi T."/>
            <person name="Sakakibara K."/>
            <person name="Fujita T."/>
            <person name="Oishi K."/>
            <person name="Shin-I T."/>
            <person name="Kuroki Y."/>
            <person name="Toyoda A."/>
            <person name="Suzuki Y."/>
            <person name="Hashimoto A."/>
            <person name="Yamaguchi K."/>
            <person name="Sugano A."/>
            <person name="Kohara Y."/>
            <person name="Fujiyama A."/>
            <person name="Anterola A."/>
            <person name="Aoki S."/>
            <person name="Ashton N."/>
            <person name="Barbazuk W.B."/>
            <person name="Barker E."/>
            <person name="Bennetzen J."/>
            <person name="Bezanilla M."/>
            <person name="Blankenship R."/>
            <person name="Cho S.H."/>
            <person name="Dutcher S."/>
            <person name="Estelle M."/>
            <person name="Fawcett J.A."/>
            <person name="Gundlach H."/>
            <person name="Hanada K."/>
            <person name="Heyl A."/>
            <person name="Hicks K.A."/>
            <person name="Hugh J."/>
            <person name="Lohr M."/>
            <person name="Mayer K."/>
            <person name="Melkozernov A."/>
            <person name="Murata T."/>
            <person name="Nelson D."/>
            <person name="Pils B."/>
            <person name="Prigge M."/>
            <person name="Reiss B."/>
            <person name="Renner T."/>
            <person name="Rombauts S."/>
            <person name="Rushton P."/>
            <person name="Sanderfoot A."/>
            <person name="Schween G."/>
            <person name="Shiu S.-H."/>
            <person name="Stueber K."/>
            <person name="Theodoulou F.L."/>
            <person name="Tu H."/>
            <person name="Van de Peer Y."/>
            <person name="Verrier P.J."/>
            <person name="Waters E."/>
            <person name="Wood A."/>
            <person name="Yang L."/>
            <person name="Cove D."/>
            <person name="Cuming A."/>
            <person name="Hasebe M."/>
            <person name="Lucas S."/>
            <person name="Mishler D.B."/>
            <person name="Reski R."/>
            <person name="Grigoriev I."/>
            <person name="Quatrano R.S."/>
            <person name="Boore J.L."/>
        </authorList>
    </citation>
    <scope>NUCLEOTIDE SEQUENCE [LARGE SCALE GENOMIC DNA]</scope>
    <source>
        <strain evidence="3 4">cv. Gransden 2004</strain>
    </source>
</reference>
<dbReference type="EnsemblPlants" id="Pp3c4_28250V3.1">
    <property type="protein sequence ID" value="Pp3c4_28250V3.1"/>
    <property type="gene ID" value="Pp3c4_28250"/>
</dbReference>
<dbReference type="Gramene" id="Pp3c4_28250V3.3">
    <property type="protein sequence ID" value="Pp3c4_28250V3.3"/>
    <property type="gene ID" value="Pp3c4_28250"/>
</dbReference>
<evidence type="ECO:0000313" key="3">
    <source>
        <dbReference type="EnsemblPlants" id="Pp3c4_28250V3.1"/>
    </source>
</evidence>
<dbReference type="Gramene" id="Pp3c4_28250V3.2">
    <property type="protein sequence ID" value="Pp3c4_28250V3.2"/>
    <property type="gene ID" value="Pp3c4_28250"/>
</dbReference>
<dbReference type="EnsemblPlants" id="Pp3c4_28250V3.4">
    <property type="protein sequence ID" value="Pp3c4_28250V3.4"/>
    <property type="gene ID" value="Pp3c4_28250"/>
</dbReference>
<feature type="region of interest" description="Disordered" evidence="1">
    <location>
        <begin position="210"/>
        <end position="229"/>
    </location>
</feature>
<sequence length="1032" mass="111005">MDDEVMEQIRTRLAAATSAATALAKSLEALDENTLQTLEKWLAKQEGGSRCGHCRAQMPRGKEASMCISCGSKRPPPPNNLEYDFKVSFAFLQFLETIHPPLKSGNRRSWNPTVSIASKSPEPSASIEVLPVEREVASIEESIPHLKDLTKDEIPSSNSQKSLSDANNGMLAAEDHVENDDYGDFQESPEEKSVDPYLGKTDDVAKINDLSHLDENPADLGSAEDTKKSEEACVIPANSEAVNDWDTEWDFSPSYLTSATTPQENSTLPNNDVEDLKEVIPAASPQVPEYDLSFFESFGDNESKEQSSIPNNDIDSSFWDFQAPSLANPRLASLKAMERFASDISAFTTITDSDSDSGDTTVEALPPPKPPVDILMETGFGSGGDDLLGSLNSHEQDGFHKVGGSSHPLAPSPATQDPFPWPLVTLDTLSSHMNGDDTPNAEKSSAGMMEAEGQVGRDPFPWSLEEFDTGTSNTVHGIKQQESLDLMDPVRPQLEESNVDPFSQTLDSFNLTVPGVNEGNENGLETALEAQVYGTTEEEPEDWGDEEFVWSQAEPASQAQLPSNDDFPAHPSGSSPFETSFSSETTTKDVFLDKDTFLLDQSSPKPSVTDLSAGSAENFADLSNGLGSLVYSEAQKKVVGEDLSKSTHARSLSFGDSDQRPSGLDHIEDYFRRTVSFGNLQAKDEADGDELLRALQTSSISQPVSPSPEPGQDILKFLNLKPASFQINAPLRSGSSTKPSHVRSVSFGTVELVPDEQDDEMFQFFHTRSHSVGSSAAKGPAVELSDTSSSDKGVLGGFPSVPNTCEAENPTVSDDPFSFINSAIAPSIQAETVEVKAATNDDDDDFFEWKSAETPSTTPFEINVQAVSQSAVSTPASIHQDIFQWPSPMPTSPSPSKLGGSSSMSGLLSLAGGLPPSQNRTSVKKDDLFAALSRSSSTAGAIQARTSTMLADATPASKLHNPTSGDDSEDEFSDFVSTEALPSTPPTSTQQNSAHASQPPFDVSFFEAPPNPNDKRNSDFFGDLMGLNFTNA</sequence>
<feature type="compositionally biased region" description="Low complexity" evidence="1">
    <location>
        <begin position="571"/>
        <end position="584"/>
    </location>
</feature>
<feature type="region of interest" description="Disordered" evidence="1">
    <location>
        <begin position="641"/>
        <end position="660"/>
    </location>
</feature>
<dbReference type="EnsemblPlants" id="Pp3c4_28250V3.6">
    <property type="protein sequence ID" value="Pp3c4_28250V3.6"/>
    <property type="gene ID" value="Pp3c4_28250"/>
</dbReference>
<reference evidence="2 4" key="2">
    <citation type="journal article" date="2018" name="Plant J.">
        <title>The Physcomitrella patens chromosome-scale assembly reveals moss genome structure and evolution.</title>
        <authorList>
            <person name="Lang D."/>
            <person name="Ullrich K.K."/>
            <person name="Murat F."/>
            <person name="Fuchs J."/>
            <person name="Jenkins J."/>
            <person name="Haas F.B."/>
            <person name="Piednoel M."/>
            <person name="Gundlach H."/>
            <person name="Van Bel M."/>
            <person name="Meyberg R."/>
            <person name="Vives C."/>
            <person name="Morata J."/>
            <person name="Symeonidi A."/>
            <person name="Hiss M."/>
            <person name="Muchero W."/>
            <person name="Kamisugi Y."/>
            <person name="Saleh O."/>
            <person name="Blanc G."/>
            <person name="Decker E.L."/>
            <person name="van Gessel N."/>
            <person name="Grimwood J."/>
            <person name="Hayes R.D."/>
            <person name="Graham S.W."/>
            <person name="Gunter L.E."/>
            <person name="McDaniel S.F."/>
            <person name="Hoernstein S.N.W."/>
            <person name="Larsson A."/>
            <person name="Li F.W."/>
            <person name="Perroud P.F."/>
            <person name="Phillips J."/>
            <person name="Ranjan P."/>
            <person name="Rokshar D.S."/>
            <person name="Rothfels C.J."/>
            <person name="Schneider L."/>
            <person name="Shu S."/>
            <person name="Stevenson D.W."/>
            <person name="Thummler F."/>
            <person name="Tillich M."/>
            <person name="Villarreal Aguilar J.C."/>
            <person name="Widiez T."/>
            <person name="Wong G.K."/>
            <person name="Wymore A."/>
            <person name="Zhang Y."/>
            <person name="Zimmer A.D."/>
            <person name="Quatrano R.S."/>
            <person name="Mayer K.F.X."/>
            <person name="Goodstein D."/>
            <person name="Casacuberta J.M."/>
            <person name="Vandepoele K."/>
            <person name="Reski R."/>
            <person name="Cuming A.C."/>
            <person name="Tuskan G.A."/>
            <person name="Maumus F."/>
            <person name="Salse J."/>
            <person name="Schmutz J."/>
            <person name="Rensing S.A."/>
        </authorList>
    </citation>
    <scope>NUCLEOTIDE SEQUENCE [LARGE SCALE GENOMIC DNA]</scope>
    <source>
        <strain evidence="3 4">cv. Gransden 2004</strain>
    </source>
</reference>
<feature type="compositionally biased region" description="Polar residues" evidence="1">
    <location>
        <begin position="155"/>
        <end position="166"/>
    </location>
</feature>